<name>A0A7J7E5T2_DICBM</name>
<reference evidence="1 2" key="1">
    <citation type="journal article" date="2020" name="Mol. Biol. Evol.">
        <title>Interspecific Gene Flow and the Evolution of Specialization in Black and White Rhinoceros.</title>
        <authorList>
            <person name="Moodley Y."/>
            <person name="Westbury M.V."/>
            <person name="Russo I.M."/>
            <person name="Gopalakrishnan S."/>
            <person name="Rakotoarivelo A."/>
            <person name="Olsen R.A."/>
            <person name="Prost S."/>
            <person name="Tunstall T."/>
            <person name="Ryder O.A."/>
            <person name="Dalen L."/>
            <person name="Bruford M.W."/>
        </authorList>
    </citation>
    <scope>NUCLEOTIDE SEQUENCE [LARGE SCALE GENOMIC DNA]</scope>
    <source>
        <strain evidence="1">SBR-YM</strain>
        <tissue evidence="1">Skin</tissue>
    </source>
</reference>
<accession>A0A7J7E5T2</accession>
<organism evidence="1 2">
    <name type="scientific">Diceros bicornis minor</name>
    <name type="common">South-central black rhinoceros</name>
    <dbReference type="NCBI Taxonomy" id="77932"/>
    <lineage>
        <taxon>Eukaryota</taxon>
        <taxon>Metazoa</taxon>
        <taxon>Chordata</taxon>
        <taxon>Craniata</taxon>
        <taxon>Vertebrata</taxon>
        <taxon>Euteleostomi</taxon>
        <taxon>Mammalia</taxon>
        <taxon>Eutheria</taxon>
        <taxon>Laurasiatheria</taxon>
        <taxon>Perissodactyla</taxon>
        <taxon>Rhinocerotidae</taxon>
        <taxon>Diceros</taxon>
    </lineage>
</organism>
<dbReference type="AlphaFoldDB" id="A0A7J7E5T2"/>
<keyword evidence="2" id="KW-1185">Reference proteome</keyword>
<evidence type="ECO:0000313" key="2">
    <source>
        <dbReference type="Proteomes" id="UP000551758"/>
    </source>
</evidence>
<sequence length="123" mass="13190">MSFQRSEMGVSQAQLKPSTGWTSSIVVMAKPGLAFSPPSGASQPTLILESNGHSSKLGLDASLGMKNLPKLEDDALEGSAASKHGCQLTDHINALSALKQRILKRKLQFSKWRLACRFPGLQA</sequence>
<gene>
    <name evidence="1" type="ORF">HPG69_000939</name>
</gene>
<dbReference type="EMBL" id="JACDTQ010004046">
    <property type="protein sequence ID" value="KAF5910974.1"/>
    <property type="molecule type" value="Genomic_DNA"/>
</dbReference>
<protein>
    <submittedName>
        <fullName evidence="1">Uncharacterized protein</fullName>
    </submittedName>
</protein>
<dbReference type="Proteomes" id="UP000551758">
    <property type="component" value="Unassembled WGS sequence"/>
</dbReference>
<evidence type="ECO:0000313" key="1">
    <source>
        <dbReference type="EMBL" id="KAF5910974.1"/>
    </source>
</evidence>
<comment type="caution">
    <text evidence="1">The sequence shown here is derived from an EMBL/GenBank/DDBJ whole genome shotgun (WGS) entry which is preliminary data.</text>
</comment>
<proteinExistence type="predicted"/>